<sequence length="81" mass="8787">AGTGLKLLRGHPEDLARFGTGINGVDHDDKFPPFDNRGGIETGRPGIVNFDIIGQRQTHQQLGRSDTNSIVTLEQVAHPDN</sequence>
<accession>X0XEF9</accession>
<feature type="non-terminal residue" evidence="1">
    <location>
        <position position="1"/>
    </location>
</feature>
<organism evidence="1">
    <name type="scientific">marine sediment metagenome</name>
    <dbReference type="NCBI Taxonomy" id="412755"/>
    <lineage>
        <taxon>unclassified sequences</taxon>
        <taxon>metagenomes</taxon>
        <taxon>ecological metagenomes</taxon>
    </lineage>
</organism>
<reference evidence="1" key="1">
    <citation type="journal article" date="2014" name="Front. Microbiol.">
        <title>High frequency of phylogenetically diverse reductive dehalogenase-homologous genes in deep subseafloor sedimentary metagenomes.</title>
        <authorList>
            <person name="Kawai M."/>
            <person name="Futagami T."/>
            <person name="Toyoda A."/>
            <person name="Takaki Y."/>
            <person name="Nishi S."/>
            <person name="Hori S."/>
            <person name="Arai W."/>
            <person name="Tsubouchi T."/>
            <person name="Morono Y."/>
            <person name="Uchiyama I."/>
            <person name="Ito T."/>
            <person name="Fujiyama A."/>
            <person name="Inagaki F."/>
            <person name="Takami H."/>
        </authorList>
    </citation>
    <scope>NUCLEOTIDE SEQUENCE</scope>
    <source>
        <strain evidence="1">Expedition CK06-06</strain>
    </source>
</reference>
<gene>
    <name evidence="1" type="ORF">S01H1_66994</name>
</gene>
<dbReference type="AlphaFoldDB" id="X0XEF9"/>
<protein>
    <submittedName>
        <fullName evidence="1">Uncharacterized protein</fullName>
    </submittedName>
</protein>
<comment type="caution">
    <text evidence="1">The sequence shown here is derived from an EMBL/GenBank/DDBJ whole genome shotgun (WGS) entry which is preliminary data.</text>
</comment>
<evidence type="ECO:0000313" key="1">
    <source>
        <dbReference type="EMBL" id="GAG35023.1"/>
    </source>
</evidence>
<name>X0XEF9_9ZZZZ</name>
<proteinExistence type="predicted"/>
<dbReference type="EMBL" id="BARS01044327">
    <property type="protein sequence ID" value="GAG35023.1"/>
    <property type="molecule type" value="Genomic_DNA"/>
</dbReference>